<dbReference type="PANTHER" id="PTHR45339">
    <property type="entry name" value="HYBRID SIGNAL TRANSDUCTION HISTIDINE KINASE J"/>
    <property type="match status" value="1"/>
</dbReference>
<feature type="domain" description="Histidine kinase" evidence="14">
    <location>
        <begin position="132"/>
        <end position="353"/>
    </location>
</feature>
<dbReference type="InterPro" id="IPR036890">
    <property type="entry name" value="HATPase_C_sf"/>
</dbReference>
<dbReference type="InterPro" id="IPR001789">
    <property type="entry name" value="Sig_transdc_resp-reg_receiver"/>
</dbReference>
<dbReference type="InterPro" id="IPR005467">
    <property type="entry name" value="His_kinase_dom"/>
</dbReference>
<evidence type="ECO:0000313" key="17">
    <source>
        <dbReference type="Proteomes" id="UP000366872"/>
    </source>
</evidence>
<evidence type="ECO:0000256" key="5">
    <source>
        <dbReference type="ARBA" id="ARBA00022741"/>
    </source>
</evidence>
<dbReference type="SMART" id="SM00387">
    <property type="entry name" value="HATPase_c"/>
    <property type="match status" value="1"/>
</dbReference>
<evidence type="ECO:0000256" key="7">
    <source>
        <dbReference type="ARBA" id="ARBA00022840"/>
    </source>
</evidence>
<accession>A0A6C2UB29</accession>
<dbReference type="SUPFAM" id="SSF47384">
    <property type="entry name" value="Homodimeric domain of signal transducing histidine kinase"/>
    <property type="match status" value="1"/>
</dbReference>
<dbReference type="PROSITE" id="PS50110">
    <property type="entry name" value="RESPONSE_REGULATORY"/>
    <property type="match status" value="1"/>
</dbReference>
<dbReference type="SMART" id="SM00448">
    <property type="entry name" value="REC"/>
    <property type="match status" value="1"/>
</dbReference>
<dbReference type="SMART" id="SM00388">
    <property type="entry name" value="HisKA"/>
    <property type="match status" value="1"/>
</dbReference>
<dbReference type="RefSeq" id="WP_136082005.1">
    <property type="nucleotide sequence ID" value="NZ_CAAHFG010000003.1"/>
</dbReference>
<dbReference type="CDD" id="cd00082">
    <property type="entry name" value="HisKA"/>
    <property type="match status" value="1"/>
</dbReference>
<dbReference type="InterPro" id="IPR003594">
    <property type="entry name" value="HATPase_dom"/>
</dbReference>
<evidence type="ECO:0000259" key="15">
    <source>
        <dbReference type="PROSITE" id="PS50110"/>
    </source>
</evidence>
<name>A0A6C2UB29_PONDE</name>
<dbReference type="Pfam" id="PF00512">
    <property type="entry name" value="HisKA"/>
    <property type="match status" value="1"/>
</dbReference>
<dbReference type="PROSITE" id="PS50109">
    <property type="entry name" value="HIS_KIN"/>
    <property type="match status" value="1"/>
</dbReference>
<reference evidence="16 17" key="1">
    <citation type="submission" date="2019-04" db="EMBL/GenBank/DDBJ databases">
        <authorList>
            <person name="Van Vliet M D."/>
        </authorList>
    </citation>
    <scope>NUCLEOTIDE SEQUENCE [LARGE SCALE GENOMIC DNA]</scope>
    <source>
        <strain evidence="16 17">F1</strain>
    </source>
</reference>
<dbReference type="Gene3D" id="3.30.565.10">
    <property type="entry name" value="Histidine kinase-like ATPase, C-terminal domain"/>
    <property type="match status" value="1"/>
</dbReference>
<evidence type="ECO:0000256" key="8">
    <source>
        <dbReference type="ARBA" id="ARBA00023012"/>
    </source>
</evidence>
<dbReference type="PRINTS" id="PR00344">
    <property type="entry name" value="BCTRLSENSOR"/>
</dbReference>
<dbReference type="Gene3D" id="1.10.287.130">
    <property type="match status" value="1"/>
</dbReference>
<comment type="subunit">
    <text evidence="9">At low DSF concentrations, interacts with RpfF.</text>
</comment>
<dbReference type="GO" id="GO:0000155">
    <property type="term" value="F:phosphorelay sensor kinase activity"/>
    <property type="evidence" value="ECO:0007669"/>
    <property type="project" value="InterPro"/>
</dbReference>
<dbReference type="CDD" id="cd16922">
    <property type="entry name" value="HATPase_EvgS-ArcB-TorS-like"/>
    <property type="match status" value="1"/>
</dbReference>
<keyword evidence="3 11" id="KW-0597">Phosphoprotein</keyword>
<keyword evidence="5" id="KW-0547">Nucleotide-binding</keyword>
<feature type="coiled-coil region" evidence="12">
    <location>
        <begin position="42"/>
        <end position="125"/>
    </location>
</feature>
<comment type="catalytic activity">
    <reaction evidence="1">
        <text>ATP + protein L-histidine = ADP + protein N-phospho-L-histidine.</text>
        <dbReference type="EC" id="2.7.13.3"/>
    </reaction>
</comment>
<dbReference type="AlphaFoldDB" id="A0A6C2UB29"/>
<keyword evidence="13" id="KW-0812">Transmembrane</keyword>
<evidence type="ECO:0000256" key="13">
    <source>
        <dbReference type="SAM" id="Phobius"/>
    </source>
</evidence>
<proteinExistence type="predicted"/>
<keyword evidence="17" id="KW-1185">Reference proteome</keyword>
<keyword evidence="13" id="KW-1133">Transmembrane helix</keyword>
<dbReference type="FunFam" id="1.10.287.130:FF:000002">
    <property type="entry name" value="Two-component osmosensing histidine kinase"/>
    <property type="match status" value="1"/>
</dbReference>
<organism evidence="16 17">
    <name type="scientific">Pontiella desulfatans</name>
    <dbReference type="NCBI Taxonomy" id="2750659"/>
    <lineage>
        <taxon>Bacteria</taxon>
        <taxon>Pseudomonadati</taxon>
        <taxon>Kiritimatiellota</taxon>
        <taxon>Kiritimatiellia</taxon>
        <taxon>Kiritimatiellales</taxon>
        <taxon>Pontiellaceae</taxon>
        <taxon>Pontiella</taxon>
    </lineage>
</organism>
<dbReference type="InterPro" id="IPR011006">
    <property type="entry name" value="CheY-like_superfamily"/>
</dbReference>
<dbReference type="Gene3D" id="3.40.50.2300">
    <property type="match status" value="1"/>
</dbReference>
<dbReference type="InterPro" id="IPR036097">
    <property type="entry name" value="HisK_dim/P_sf"/>
</dbReference>
<evidence type="ECO:0000256" key="1">
    <source>
        <dbReference type="ARBA" id="ARBA00000085"/>
    </source>
</evidence>
<keyword evidence="7" id="KW-0067">ATP-binding</keyword>
<dbReference type="GO" id="GO:0005524">
    <property type="term" value="F:ATP binding"/>
    <property type="evidence" value="ECO:0007669"/>
    <property type="project" value="UniProtKB-KW"/>
</dbReference>
<evidence type="ECO:0000256" key="11">
    <source>
        <dbReference type="PROSITE-ProRule" id="PRU00169"/>
    </source>
</evidence>
<evidence type="ECO:0000256" key="2">
    <source>
        <dbReference type="ARBA" id="ARBA00012438"/>
    </source>
</evidence>
<dbReference type="CDD" id="cd17546">
    <property type="entry name" value="REC_hyHK_CKI1_RcsC-like"/>
    <property type="match status" value="1"/>
</dbReference>
<evidence type="ECO:0000256" key="6">
    <source>
        <dbReference type="ARBA" id="ARBA00022777"/>
    </source>
</evidence>
<dbReference type="Proteomes" id="UP000366872">
    <property type="component" value="Unassembled WGS sequence"/>
</dbReference>
<keyword evidence="4" id="KW-0808">Transferase</keyword>
<dbReference type="FunFam" id="3.30.565.10:FF:000010">
    <property type="entry name" value="Sensor histidine kinase RcsC"/>
    <property type="match status" value="1"/>
</dbReference>
<keyword evidence="6" id="KW-0418">Kinase</keyword>
<protein>
    <recommendedName>
        <fullName evidence="10">Sensory/regulatory protein RpfC</fullName>
        <ecNumber evidence="2">2.7.13.3</ecNumber>
    </recommendedName>
</protein>
<dbReference type="InterPro" id="IPR004358">
    <property type="entry name" value="Sig_transdc_His_kin-like_C"/>
</dbReference>
<feature type="domain" description="Response regulatory" evidence="15">
    <location>
        <begin position="400"/>
        <end position="519"/>
    </location>
</feature>
<dbReference type="EC" id="2.7.13.3" evidence="2"/>
<dbReference type="Pfam" id="PF00072">
    <property type="entry name" value="Response_reg"/>
    <property type="match status" value="1"/>
</dbReference>
<dbReference type="InterPro" id="IPR003661">
    <property type="entry name" value="HisK_dim/P_dom"/>
</dbReference>
<dbReference type="PANTHER" id="PTHR45339:SF1">
    <property type="entry name" value="HYBRID SIGNAL TRANSDUCTION HISTIDINE KINASE J"/>
    <property type="match status" value="1"/>
</dbReference>
<evidence type="ECO:0000256" key="3">
    <source>
        <dbReference type="ARBA" id="ARBA00022553"/>
    </source>
</evidence>
<evidence type="ECO:0000256" key="10">
    <source>
        <dbReference type="ARBA" id="ARBA00068150"/>
    </source>
</evidence>
<evidence type="ECO:0000256" key="4">
    <source>
        <dbReference type="ARBA" id="ARBA00022679"/>
    </source>
</evidence>
<evidence type="ECO:0000256" key="9">
    <source>
        <dbReference type="ARBA" id="ARBA00064003"/>
    </source>
</evidence>
<keyword evidence="13" id="KW-0472">Membrane</keyword>
<dbReference type="Pfam" id="PF02518">
    <property type="entry name" value="HATPase_c"/>
    <property type="match status" value="1"/>
</dbReference>
<gene>
    <name evidence="16" type="primary">rpfC</name>
    <name evidence="16" type="ORF">PDESU_05097</name>
</gene>
<keyword evidence="12" id="KW-0175">Coiled coil</keyword>
<feature type="modified residue" description="4-aspartylphosphate" evidence="11">
    <location>
        <position position="449"/>
    </location>
</feature>
<sequence>MQLISTSCFTTLAAVDLVKAWPFVMAMQLLVLLVLVWVLVWNRRLKRRMQRQSVDLERELERRVMAEAAREERLRDRDANIAMLVSVNEDTEEAREKLEEANEQLQEAIRRANELAVEAQAANIAKSEFLANMSHEIRTPMNGIIGVTNLLLDSGLTEDQQDLAATVHRSGKSLLAIVNDILDFSKIEAGHMEIEILDFDLKVVLGDLRAMLSLQAQRKGIGFDVRVDPEVPARLCGDVSRLRQILTNLVGNAIKFTEEGEVALAVLLSDRHDGHVHIRFEVRDTGIGIDPGHLAHIFGAFHQQDASTSRKYGGTGLGLTICKQLVEIMGGEIGAESAAGEGSVFWFEIPVDLQSGTSVQTAFDFVKTGTPKPCEDEVSATQDILLSTRMEIQAMDRDVRVLVVEDNLVNQTVAVRTLHKMGCIAEASKDGADAIELLANRHFDLVLMDVQMPKMDGLETTKAIREKEVAEALPRLPIIAMTAHALSGDRERCLEGGMDGYITKPINVAELSNAVFQSLGSQSD</sequence>
<dbReference type="SUPFAM" id="SSF52172">
    <property type="entry name" value="CheY-like"/>
    <property type="match status" value="1"/>
</dbReference>
<keyword evidence="8" id="KW-0902">Two-component regulatory system</keyword>
<evidence type="ECO:0000256" key="12">
    <source>
        <dbReference type="SAM" id="Coils"/>
    </source>
</evidence>
<dbReference type="SUPFAM" id="SSF55874">
    <property type="entry name" value="ATPase domain of HSP90 chaperone/DNA topoisomerase II/histidine kinase"/>
    <property type="match status" value="1"/>
</dbReference>
<evidence type="ECO:0000313" key="16">
    <source>
        <dbReference type="EMBL" id="VGO16506.1"/>
    </source>
</evidence>
<evidence type="ECO:0000259" key="14">
    <source>
        <dbReference type="PROSITE" id="PS50109"/>
    </source>
</evidence>
<dbReference type="EMBL" id="CAAHFG010000003">
    <property type="protein sequence ID" value="VGO16506.1"/>
    <property type="molecule type" value="Genomic_DNA"/>
</dbReference>
<feature type="transmembrane region" description="Helical" evidence="13">
    <location>
        <begin position="20"/>
        <end position="41"/>
    </location>
</feature>